<dbReference type="InterPro" id="IPR016040">
    <property type="entry name" value="NAD(P)-bd_dom"/>
</dbReference>
<sequence length="354" mass="39356">MISTEFWKGKRVFLTGHTGFKGAWMMSWLEQLGAHVTGYSLEAETPSLYQLLATSFKGDSIIGDIRDTKKLTDALTAAKPDIVIHMAAQAFVGESYDEPLRTFDVNVIGTASVFDATLHALANGAPIRAVVNITTDKCYENKQWVFDYRENDRLGGKDPYSASKACAELLTTSYRNSFFTNTQAGLASVRAGNVIGGGDFADSRLIPQLLHAYDQKRELTLRNPSAIRPWQHVLDPLHGYLMLAQKLYQHPDQFAEGFNFGPERVDCVPVNELVDKLSHALGQPVPTRSVAASYHEEQLLTLNCTKAKTVLGWQPVWGINQTVAKIAEWHQNTTLSTSDIVHKQIHSFMQDASR</sequence>
<dbReference type="RefSeq" id="WP_176008403.1">
    <property type="nucleotide sequence ID" value="NZ_CP041372.2"/>
</dbReference>
<evidence type="ECO:0000313" key="3">
    <source>
        <dbReference type="Proteomes" id="UP000318138"/>
    </source>
</evidence>
<dbReference type="EC" id="4.2.1.45" evidence="2"/>
<dbReference type="PANTHER" id="PTHR43000">
    <property type="entry name" value="DTDP-D-GLUCOSE 4,6-DEHYDRATASE-RELATED"/>
    <property type="match status" value="1"/>
</dbReference>
<dbReference type="Gene3D" id="3.90.25.10">
    <property type="entry name" value="UDP-galactose 4-epimerase, domain 1"/>
    <property type="match status" value="1"/>
</dbReference>
<name>A0A859FC65_9BACI</name>
<keyword evidence="2" id="KW-0456">Lyase</keyword>
<evidence type="ECO:0000313" key="2">
    <source>
        <dbReference type="EMBL" id="QKS70362.1"/>
    </source>
</evidence>
<dbReference type="Gene3D" id="3.40.50.720">
    <property type="entry name" value="NAD(P)-binding Rossmann-like Domain"/>
    <property type="match status" value="1"/>
</dbReference>
<dbReference type="NCBIfam" id="TIGR02622">
    <property type="entry name" value="CDP_4_6_dhtase"/>
    <property type="match status" value="1"/>
</dbReference>
<dbReference type="InterPro" id="IPR036291">
    <property type="entry name" value="NAD(P)-bd_dom_sf"/>
</dbReference>
<accession>A0A859FC65</accession>
<dbReference type="InterPro" id="IPR013445">
    <property type="entry name" value="CDP_4_6_deHydtase"/>
</dbReference>
<reference evidence="3" key="1">
    <citation type="submission" date="2019-07" db="EMBL/GenBank/DDBJ databases">
        <title>Bacillus alkalisoli sp. nov. isolated from saline soil.</title>
        <authorList>
            <person name="Sun J.-Q."/>
            <person name="Xu L."/>
        </authorList>
    </citation>
    <scope>NUCLEOTIDE SEQUENCE [LARGE SCALE GENOMIC DNA]</scope>
    <source>
        <strain evidence="3">M4U3P1</strain>
    </source>
</reference>
<dbReference type="GO" id="GO:0047733">
    <property type="term" value="F:CDP-glucose 4,6-dehydratase activity"/>
    <property type="evidence" value="ECO:0007669"/>
    <property type="project" value="UniProtKB-EC"/>
</dbReference>
<dbReference type="Pfam" id="PF16363">
    <property type="entry name" value="GDP_Man_Dehyd"/>
    <property type="match status" value="1"/>
</dbReference>
<evidence type="ECO:0000259" key="1">
    <source>
        <dbReference type="Pfam" id="PF16363"/>
    </source>
</evidence>
<protein>
    <submittedName>
        <fullName evidence="2">CDP-glucose 4,6-dehydratase</fullName>
        <ecNumber evidence="2">4.2.1.45</ecNumber>
    </submittedName>
</protein>
<proteinExistence type="predicted"/>
<dbReference type="AlphaFoldDB" id="A0A859FC65"/>
<gene>
    <name evidence="2" type="primary">rfbG</name>
    <name evidence="2" type="ORF">FLK61_26775</name>
</gene>
<feature type="domain" description="NAD(P)-binding" evidence="1">
    <location>
        <begin position="14"/>
        <end position="325"/>
    </location>
</feature>
<keyword evidence="3" id="KW-1185">Reference proteome</keyword>
<dbReference type="SUPFAM" id="SSF51735">
    <property type="entry name" value="NAD(P)-binding Rossmann-fold domains"/>
    <property type="match status" value="1"/>
</dbReference>
<organism evidence="2 3">
    <name type="scientific">Paenalkalicoccus suaedae</name>
    <dbReference type="NCBI Taxonomy" id="2592382"/>
    <lineage>
        <taxon>Bacteria</taxon>
        <taxon>Bacillati</taxon>
        <taxon>Bacillota</taxon>
        <taxon>Bacilli</taxon>
        <taxon>Bacillales</taxon>
        <taxon>Bacillaceae</taxon>
        <taxon>Paenalkalicoccus</taxon>
    </lineage>
</organism>
<dbReference type="KEGG" id="psua:FLK61_26775"/>
<dbReference type="EMBL" id="CP041372">
    <property type="protein sequence ID" value="QKS70362.1"/>
    <property type="molecule type" value="Genomic_DNA"/>
</dbReference>
<dbReference type="Proteomes" id="UP000318138">
    <property type="component" value="Chromosome"/>
</dbReference>